<dbReference type="SUPFAM" id="SSF48452">
    <property type="entry name" value="TPR-like"/>
    <property type="match status" value="1"/>
</dbReference>
<dbReference type="InterPro" id="IPR011990">
    <property type="entry name" value="TPR-like_helical_dom_sf"/>
</dbReference>
<evidence type="ECO:0000256" key="7">
    <source>
        <dbReference type="RuleBase" id="RU367013"/>
    </source>
</evidence>
<evidence type="ECO:0000256" key="2">
    <source>
        <dbReference type="ARBA" id="ARBA00010050"/>
    </source>
</evidence>
<protein>
    <submittedName>
        <fullName evidence="8">Vesicular-fusion protein S17</fullName>
    </submittedName>
</protein>
<reference evidence="8" key="1">
    <citation type="submission" date="2022-07" db="EMBL/GenBank/DDBJ databases">
        <title>Phylogenomic reconstructions and comparative analyses of Kickxellomycotina fungi.</title>
        <authorList>
            <person name="Reynolds N.K."/>
            <person name="Stajich J.E."/>
            <person name="Barry K."/>
            <person name="Grigoriev I.V."/>
            <person name="Crous P."/>
            <person name="Smith M.E."/>
        </authorList>
    </citation>
    <scope>NUCLEOTIDE SEQUENCE</scope>
    <source>
        <strain evidence="8">RSA 861</strain>
    </source>
</reference>
<keyword evidence="9" id="KW-1185">Reference proteome</keyword>
<dbReference type="AlphaFoldDB" id="A0A9W8E1L9"/>
<dbReference type="EMBL" id="JANBPT010000060">
    <property type="protein sequence ID" value="KAJ1928762.1"/>
    <property type="molecule type" value="Genomic_DNA"/>
</dbReference>
<comment type="function">
    <text evidence="7">Required for vesicular transport between the endoplasmic reticulum and the Golgi apparatus.</text>
</comment>
<evidence type="ECO:0000313" key="9">
    <source>
        <dbReference type="Proteomes" id="UP001150569"/>
    </source>
</evidence>
<dbReference type="GO" id="GO:0005774">
    <property type="term" value="C:vacuolar membrane"/>
    <property type="evidence" value="ECO:0007669"/>
    <property type="project" value="TreeGrafter"/>
</dbReference>
<evidence type="ECO:0000313" key="8">
    <source>
        <dbReference type="EMBL" id="KAJ1928762.1"/>
    </source>
</evidence>
<dbReference type="PRINTS" id="PR00448">
    <property type="entry name" value="NSFATTACHMNT"/>
</dbReference>
<dbReference type="FunFam" id="1.25.40.10:FF:000049">
    <property type="entry name" value="Alpha-soluble NSF attachment protein-like"/>
    <property type="match status" value="1"/>
</dbReference>
<dbReference type="InterPro" id="IPR000744">
    <property type="entry name" value="NSF_attach"/>
</dbReference>
<evidence type="ECO:0000256" key="6">
    <source>
        <dbReference type="ARBA" id="ARBA00023136"/>
    </source>
</evidence>
<comment type="subcellular location">
    <subcellularLocation>
        <location evidence="1 7">Membrane</location>
        <topology evidence="1 7">Peripheral membrane protein</topology>
    </subcellularLocation>
</comment>
<comment type="caution">
    <text evidence="8">The sequence shown here is derived from an EMBL/GenBank/DDBJ whole genome shotgun (WGS) entry which is preliminary data.</text>
</comment>
<evidence type="ECO:0000256" key="4">
    <source>
        <dbReference type="ARBA" id="ARBA00022892"/>
    </source>
</evidence>
<dbReference type="Gene3D" id="1.25.40.10">
    <property type="entry name" value="Tetratricopeptide repeat domain"/>
    <property type="match status" value="1"/>
</dbReference>
<dbReference type="Proteomes" id="UP001150569">
    <property type="component" value="Unassembled WGS sequence"/>
</dbReference>
<keyword evidence="4 7" id="KW-0931">ER-Golgi transport</keyword>
<gene>
    <name evidence="8" type="primary">SEC17_2</name>
    <name evidence="8" type="ORF">IWQ60_001762</name>
</gene>
<dbReference type="InterPro" id="IPR019734">
    <property type="entry name" value="TPR_rpt"/>
</dbReference>
<evidence type="ECO:0000256" key="5">
    <source>
        <dbReference type="ARBA" id="ARBA00022927"/>
    </source>
</evidence>
<dbReference type="GO" id="GO:0006886">
    <property type="term" value="P:intracellular protein transport"/>
    <property type="evidence" value="ECO:0007669"/>
    <property type="project" value="UniProtKB-UniRule"/>
</dbReference>
<sequence>MTEADARNLLEQAAKKANSRPWFGLGGPKYEEAAELYQQAGNSFKLLKKWSDAGQAYNRAAELLVNIGERDDAATQFIAASKCFKKGCPEDAIKALRKAIEVLTDSGRFYPAANHQKEIAQIYETELMDIKGAMVAYEAAADLYSGEESTAQTNNCRLKVATFAAQLEQYDKAVEIFEQIAHASIDNQLTKWSVKEYLLKAGICRLAAGDEVAMQRAFQRYQEMDVSFGSTRECKLLLNLADAVRAGDVDAFTHYVFEYDQMTKLDNWKTTLLLRVKKSLTEQESELT</sequence>
<proteinExistence type="inferred from homology"/>
<dbReference type="OrthoDB" id="9984275at2759"/>
<dbReference type="CDD" id="cd15832">
    <property type="entry name" value="SNAP"/>
    <property type="match status" value="1"/>
</dbReference>
<dbReference type="Pfam" id="PF14938">
    <property type="entry name" value="SNAP"/>
    <property type="match status" value="1"/>
</dbReference>
<dbReference type="GO" id="GO:0005483">
    <property type="term" value="F:soluble NSF attachment protein activity"/>
    <property type="evidence" value="ECO:0007669"/>
    <property type="project" value="TreeGrafter"/>
</dbReference>
<dbReference type="GO" id="GO:0031201">
    <property type="term" value="C:SNARE complex"/>
    <property type="evidence" value="ECO:0007669"/>
    <property type="project" value="TreeGrafter"/>
</dbReference>
<dbReference type="PANTHER" id="PTHR13768:SF8">
    <property type="entry name" value="ALPHA-SOLUBLE NSF ATTACHMENT PROTEIN"/>
    <property type="match status" value="1"/>
</dbReference>
<comment type="similarity">
    <text evidence="2 7">Belongs to the SNAP family.</text>
</comment>
<keyword evidence="6 7" id="KW-0472">Membrane</keyword>
<accession>A0A9W8E1L9</accession>
<organism evidence="8 9">
    <name type="scientific">Tieghemiomyces parasiticus</name>
    <dbReference type="NCBI Taxonomy" id="78921"/>
    <lineage>
        <taxon>Eukaryota</taxon>
        <taxon>Fungi</taxon>
        <taxon>Fungi incertae sedis</taxon>
        <taxon>Zoopagomycota</taxon>
        <taxon>Kickxellomycotina</taxon>
        <taxon>Dimargaritomycetes</taxon>
        <taxon>Dimargaritales</taxon>
        <taxon>Dimargaritaceae</taxon>
        <taxon>Tieghemiomyces</taxon>
    </lineage>
</organism>
<name>A0A9W8E1L9_9FUNG</name>
<keyword evidence="5 7" id="KW-0653">Protein transport</keyword>
<dbReference type="PANTHER" id="PTHR13768">
    <property type="entry name" value="SOLUBLE NSF ATTACHMENT PROTEIN SNAP"/>
    <property type="match status" value="1"/>
</dbReference>
<keyword evidence="3 7" id="KW-0813">Transport</keyword>
<evidence type="ECO:0000256" key="3">
    <source>
        <dbReference type="ARBA" id="ARBA00022448"/>
    </source>
</evidence>
<dbReference type="SMART" id="SM00028">
    <property type="entry name" value="TPR"/>
    <property type="match status" value="3"/>
</dbReference>
<evidence type="ECO:0000256" key="1">
    <source>
        <dbReference type="ARBA" id="ARBA00004170"/>
    </source>
</evidence>
<dbReference type="GO" id="GO:0035494">
    <property type="term" value="P:SNARE complex disassembly"/>
    <property type="evidence" value="ECO:0007669"/>
    <property type="project" value="TreeGrafter"/>
</dbReference>
<dbReference type="GO" id="GO:0019905">
    <property type="term" value="F:syntaxin binding"/>
    <property type="evidence" value="ECO:0007669"/>
    <property type="project" value="TreeGrafter"/>
</dbReference>